<dbReference type="InterPro" id="IPR036719">
    <property type="entry name" value="Neuro-gated_channel_TM_sf"/>
</dbReference>
<dbReference type="GO" id="GO:0006811">
    <property type="term" value="P:monoatomic ion transport"/>
    <property type="evidence" value="ECO:0007669"/>
    <property type="project" value="InterPro"/>
</dbReference>
<dbReference type="AlphaFoldDB" id="A0AAD9N1U3"/>
<keyword evidence="1" id="KW-0812">Transmembrane</keyword>
<keyword evidence="1" id="KW-0472">Membrane</keyword>
<keyword evidence="4" id="KW-1185">Reference proteome</keyword>
<protein>
    <submittedName>
        <fullName evidence="3">Uncharacterized protein</fullName>
    </submittedName>
</protein>
<feature type="signal peptide" evidence="2">
    <location>
        <begin position="1"/>
        <end position="18"/>
    </location>
</feature>
<sequence length="164" mass="18427">MSLCLSVFILHISIRVSLRPPSPRFRTFVFGYLARIVCSHDQVAVRKPINKNDVVPIVLADEPFDVDKMNRADVAVTADDVEVDDGGGGDASDVKSKNKKRNSSLERLLRGVEMKLDDDRANAKNKEEWLKICQVLDHSLFVFMSIIEVVFTVILLVYMAVLAH</sequence>
<gene>
    <name evidence="3" type="ORF">LSH36_331g01036</name>
</gene>
<evidence type="ECO:0000313" key="4">
    <source>
        <dbReference type="Proteomes" id="UP001208570"/>
    </source>
</evidence>
<feature type="transmembrane region" description="Helical" evidence="1">
    <location>
        <begin position="140"/>
        <end position="163"/>
    </location>
</feature>
<feature type="chain" id="PRO_5042277848" evidence="2">
    <location>
        <begin position="19"/>
        <end position="164"/>
    </location>
</feature>
<keyword evidence="2" id="KW-0732">Signal</keyword>
<dbReference type="EMBL" id="JAODUP010000331">
    <property type="protein sequence ID" value="KAK2152333.1"/>
    <property type="molecule type" value="Genomic_DNA"/>
</dbReference>
<evidence type="ECO:0000313" key="3">
    <source>
        <dbReference type="EMBL" id="KAK2152333.1"/>
    </source>
</evidence>
<dbReference type="SUPFAM" id="SSF90112">
    <property type="entry name" value="Neurotransmitter-gated ion-channel transmembrane pore"/>
    <property type="match status" value="1"/>
</dbReference>
<organism evidence="3 4">
    <name type="scientific">Paralvinella palmiformis</name>
    <dbReference type="NCBI Taxonomy" id="53620"/>
    <lineage>
        <taxon>Eukaryota</taxon>
        <taxon>Metazoa</taxon>
        <taxon>Spiralia</taxon>
        <taxon>Lophotrochozoa</taxon>
        <taxon>Annelida</taxon>
        <taxon>Polychaeta</taxon>
        <taxon>Sedentaria</taxon>
        <taxon>Canalipalpata</taxon>
        <taxon>Terebellida</taxon>
        <taxon>Terebelliformia</taxon>
        <taxon>Alvinellidae</taxon>
        <taxon>Paralvinella</taxon>
    </lineage>
</organism>
<evidence type="ECO:0000256" key="2">
    <source>
        <dbReference type="SAM" id="SignalP"/>
    </source>
</evidence>
<dbReference type="GO" id="GO:0016020">
    <property type="term" value="C:membrane"/>
    <property type="evidence" value="ECO:0007669"/>
    <property type="project" value="InterPro"/>
</dbReference>
<keyword evidence="1" id="KW-1133">Transmembrane helix</keyword>
<name>A0AAD9N1U3_9ANNE</name>
<dbReference type="Proteomes" id="UP001208570">
    <property type="component" value="Unassembled WGS sequence"/>
</dbReference>
<comment type="caution">
    <text evidence="3">The sequence shown here is derived from an EMBL/GenBank/DDBJ whole genome shotgun (WGS) entry which is preliminary data.</text>
</comment>
<accession>A0AAD9N1U3</accession>
<reference evidence="3" key="1">
    <citation type="journal article" date="2023" name="Mol. Biol. Evol.">
        <title>Third-Generation Sequencing Reveals the Adaptive Role of the Epigenome in Three Deep-Sea Polychaetes.</title>
        <authorList>
            <person name="Perez M."/>
            <person name="Aroh O."/>
            <person name="Sun Y."/>
            <person name="Lan Y."/>
            <person name="Juniper S.K."/>
            <person name="Young C.R."/>
            <person name="Angers B."/>
            <person name="Qian P.Y."/>
        </authorList>
    </citation>
    <scope>NUCLEOTIDE SEQUENCE</scope>
    <source>
        <strain evidence="3">P08H-3</strain>
    </source>
</reference>
<proteinExistence type="predicted"/>
<evidence type="ECO:0000256" key="1">
    <source>
        <dbReference type="SAM" id="Phobius"/>
    </source>
</evidence>